<dbReference type="PANTHER" id="PTHR44196:SF1">
    <property type="entry name" value="DEHYDROGENASE_REDUCTASE SDR FAMILY MEMBER 7B"/>
    <property type="match status" value="1"/>
</dbReference>
<dbReference type="PRINTS" id="PR00081">
    <property type="entry name" value="GDHRDH"/>
</dbReference>
<dbReference type="Pfam" id="PF00106">
    <property type="entry name" value="adh_short"/>
    <property type="match status" value="1"/>
</dbReference>
<dbReference type="CDD" id="cd05233">
    <property type="entry name" value="SDR_c"/>
    <property type="match status" value="1"/>
</dbReference>
<dbReference type="GO" id="GO:0004316">
    <property type="term" value="F:3-oxoacyl-[acyl-carrier-protein] reductase (NADPH) activity"/>
    <property type="evidence" value="ECO:0007669"/>
    <property type="project" value="UniProtKB-EC"/>
</dbReference>
<dbReference type="FunFam" id="3.40.50.720:FF:000084">
    <property type="entry name" value="Short-chain dehydrogenase reductase"/>
    <property type="match status" value="1"/>
</dbReference>
<dbReference type="SMART" id="SM00822">
    <property type="entry name" value="PKS_KR"/>
    <property type="match status" value="1"/>
</dbReference>
<feature type="domain" description="Ketoreductase" evidence="4">
    <location>
        <begin position="14"/>
        <end position="205"/>
    </location>
</feature>
<sequence>MSTDARDAAGLAGGVALVTGASSGLGRATALRLARAGADVALLARSAADLAEASAAVEGEGRRALALACDLADAGSVEDAVRETQERLGAVGVLVNAAGTDVPGAVTDLSVEAWDRVQAVNLRAVFLLCRRVLPGMAEAGRGTIVNISSVAGKRGWANASAYCASKFALTGFTQALAAEAREHGVRACVLYPGAMATNWGTWSAEDRDADPAASTSPQEALAPETVAELIAFIATAPPELVLNEVVVSPLQEQGWP</sequence>
<dbReference type="PROSITE" id="PS00061">
    <property type="entry name" value="ADH_SHORT"/>
    <property type="match status" value="1"/>
</dbReference>
<proteinExistence type="inferred from homology"/>
<name>A0A6J4R9Y7_9ACTN</name>
<evidence type="ECO:0000256" key="2">
    <source>
        <dbReference type="ARBA" id="ARBA00023002"/>
    </source>
</evidence>
<evidence type="ECO:0000259" key="4">
    <source>
        <dbReference type="SMART" id="SM00822"/>
    </source>
</evidence>
<dbReference type="EC" id="1.1.1.100" evidence="5"/>
<dbReference type="EMBL" id="CADCVO010000038">
    <property type="protein sequence ID" value="CAA9468347.1"/>
    <property type="molecule type" value="Genomic_DNA"/>
</dbReference>
<dbReference type="Gene3D" id="3.40.50.720">
    <property type="entry name" value="NAD(P)-binding Rossmann-like Domain"/>
    <property type="match status" value="1"/>
</dbReference>
<dbReference type="GO" id="GO:0016020">
    <property type="term" value="C:membrane"/>
    <property type="evidence" value="ECO:0007669"/>
    <property type="project" value="TreeGrafter"/>
</dbReference>
<keyword evidence="2 5" id="KW-0560">Oxidoreductase</keyword>
<dbReference type="InterPro" id="IPR057326">
    <property type="entry name" value="KR_dom"/>
</dbReference>
<evidence type="ECO:0000256" key="3">
    <source>
        <dbReference type="RuleBase" id="RU000363"/>
    </source>
</evidence>
<dbReference type="SUPFAM" id="SSF51735">
    <property type="entry name" value="NAD(P)-binding Rossmann-fold domains"/>
    <property type="match status" value="1"/>
</dbReference>
<evidence type="ECO:0000313" key="5">
    <source>
        <dbReference type="EMBL" id="CAA9468347.1"/>
    </source>
</evidence>
<accession>A0A6J4R9Y7</accession>
<dbReference type="InterPro" id="IPR002347">
    <property type="entry name" value="SDR_fam"/>
</dbReference>
<organism evidence="5">
    <name type="scientific">uncultured Solirubrobacteraceae bacterium</name>
    <dbReference type="NCBI Taxonomy" id="1162706"/>
    <lineage>
        <taxon>Bacteria</taxon>
        <taxon>Bacillati</taxon>
        <taxon>Actinomycetota</taxon>
        <taxon>Thermoleophilia</taxon>
        <taxon>Solirubrobacterales</taxon>
        <taxon>Solirubrobacteraceae</taxon>
        <taxon>environmental samples</taxon>
    </lineage>
</organism>
<evidence type="ECO:0000256" key="1">
    <source>
        <dbReference type="ARBA" id="ARBA00006484"/>
    </source>
</evidence>
<dbReference type="PANTHER" id="PTHR44196">
    <property type="entry name" value="DEHYDROGENASE/REDUCTASE SDR FAMILY MEMBER 7B"/>
    <property type="match status" value="1"/>
</dbReference>
<dbReference type="PRINTS" id="PR00080">
    <property type="entry name" value="SDRFAMILY"/>
</dbReference>
<dbReference type="InterPro" id="IPR020904">
    <property type="entry name" value="Sc_DH/Rdtase_CS"/>
</dbReference>
<reference evidence="5" key="1">
    <citation type="submission" date="2020-02" db="EMBL/GenBank/DDBJ databases">
        <authorList>
            <person name="Meier V. D."/>
        </authorList>
    </citation>
    <scope>NUCLEOTIDE SEQUENCE</scope>
    <source>
        <strain evidence="5">AVDCRST_MAG13</strain>
    </source>
</reference>
<dbReference type="InterPro" id="IPR036291">
    <property type="entry name" value="NAD(P)-bd_dom_sf"/>
</dbReference>
<gene>
    <name evidence="5" type="ORF">AVDCRST_MAG13-246</name>
</gene>
<protein>
    <submittedName>
        <fullName evidence="5">3-oxoacyl-[acyl-carrier protein] reductase</fullName>
        <ecNumber evidence="5">1.1.1.100</ecNumber>
    </submittedName>
</protein>
<comment type="similarity">
    <text evidence="1 3">Belongs to the short-chain dehydrogenases/reductases (SDR) family.</text>
</comment>
<dbReference type="AlphaFoldDB" id="A0A6J4R9Y7"/>